<comment type="subcellular location">
    <subcellularLocation>
        <location evidence="1 9">Cell inner membrane</location>
        <topology evidence="1 9">Multi-pass membrane protein</topology>
    </subcellularLocation>
</comment>
<organism evidence="11 12">
    <name type="scientific">Phyllobacterium zundukense</name>
    <dbReference type="NCBI Taxonomy" id="1867719"/>
    <lineage>
        <taxon>Bacteria</taxon>
        <taxon>Pseudomonadati</taxon>
        <taxon>Pseudomonadota</taxon>
        <taxon>Alphaproteobacteria</taxon>
        <taxon>Hyphomicrobiales</taxon>
        <taxon>Phyllobacteriaceae</taxon>
        <taxon>Phyllobacterium</taxon>
    </lineage>
</organism>
<feature type="transmembrane region" description="Helical" evidence="9">
    <location>
        <begin position="59"/>
        <end position="84"/>
    </location>
</feature>
<dbReference type="PANTHER" id="PTHR35011:SF2">
    <property type="entry name" value="2,3-DIKETO-L-GULONATE TRAP TRANSPORTER SMALL PERMEASE PROTEIN YIAM"/>
    <property type="match status" value="1"/>
</dbReference>
<comment type="caution">
    <text evidence="11">The sequence shown here is derived from an EMBL/GenBank/DDBJ whole genome shotgun (WGS) entry which is preliminary data.</text>
</comment>
<evidence type="ECO:0000256" key="2">
    <source>
        <dbReference type="ARBA" id="ARBA00022448"/>
    </source>
</evidence>
<dbReference type="GO" id="GO:0015740">
    <property type="term" value="P:C4-dicarboxylate transport"/>
    <property type="evidence" value="ECO:0007669"/>
    <property type="project" value="TreeGrafter"/>
</dbReference>
<keyword evidence="2 9" id="KW-0813">Transport</keyword>
<comment type="function">
    <text evidence="9">Part of the tripartite ATP-independent periplasmic (TRAP) transport system.</text>
</comment>
<sequence length="176" mass="18673">MTAFLNVIDAAARVVVFFARLVIIASGIVLTVITTANVIARYALSSGGLSSAQELPMLIFPWFILSGIVLAAHMGGHMAVEWVYDKLEGHSRLVAFGLAGSISTMSFLILAYEAVLVAGIAGVEKSPVLGLPNSIGYYSLAAGALLVSLVTVAAMLRVFRFGWECRTELKPEEVAL</sequence>
<evidence type="ECO:0000256" key="7">
    <source>
        <dbReference type="ARBA" id="ARBA00023136"/>
    </source>
</evidence>
<feature type="domain" description="Tripartite ATP-independent periplasmic transporters DctQ component" evidence="10">
    <location>
        <begin position="30"/>
        <end position="160"/>
    </location>
</feature>
<evidence type="ECO:0000256" key="3">
    <source>
        <dbReference type="ARBA" id="ARBA00022475"/>
    </source>
</evidence>
<accession>A0A2N9VYB5</accession>
<keyword evidence="6 9" id="KW-1133">Transmembrane helix</keyword>
<dbReference type="GO" id="GO:0022857">
    <property type="term" value="F:transmembrane transporter activity"/>
    <property type="evidence" value="ECO:0007669"/>
    <property type="project" value="UniProtKB-UniRule"/>
</dbReference>
<dbReference type="KEGG" id="pht:BLM14_25250"/>
<dbReference type="Proteomes" id="UP000232163">
    <property type="component" value="Unassembled WGS sequence"/>
</dbReference>
<evidence type="ECO:0000259" key="10">
    <source>
        <dbReference type="Pfam" id="PF04290"/>
    </source>
</evidence>
<dbReference type="InterPro" id="IPR055348">
    <property type="entry name" value="DctQ"/>
</dbReference>
<evidence type="ECO:0000313" key="12">
    <source>
        <dbReference type="Proteomes" id="UP000232163"/>
    </source>
</evidence>
<evidence type="ECO:0000313" key="11">
    <source>
        <dbReference type="EMBL" id="PIO44483.1"/>
    </source>
</evidence>
<dbReference type="EMBL" id="MZMT01000028">
    <property type="protein sequence ID" value="PIO44483.1"/>
    <property type="molecule type" value="Genomic_DNA"/>
</dbReference>
<proteinExistence type="inferred from homology"/>
<evidence type="ECO:0000256" key="1">
    <source>
        <dbReference type="ARBA" id="ARBA00004429"/>
    </source>
</evidence>
<feature type="transmembrane region" description="Helical" evidence="9">
    <location>
        <begin position="135"/>
        <end position="156"/>
    </location>
</feature>
<keyword evidence="12" id="KW-1185">Reference proteome</keyword>
<name>A0A2N9VYB5_9HYPH</name>
<evidence type="ECO:0000256" key="5">
    <source>
        <dbReference type="ARBA" id="ARBA00022692"/>
    </source>
</evidence>
<evidence type="ECO:0000256" key="8">
    <source>
        <dbReference type="ARBA" id="ARBA00038436"/>
    </source>
</evidence>
<dbReference type="GO" id="GO:0005886">
    <property type="term" value="C:plasma membrane"/>
    <property type="evidence" value="ECO:0007669"/>
    <property type="project" value="UniProtKB-SubCell"/>
</dbReference>
<evidence type="ECO:0000256" key="6">
    <source>
        <dbReference type="ARBA" id="ARBA00022989"/>
    </source>
</evidence>
<keyword evidence="5 9" id="KW-0812">Transmembrane</keyword>
<feature type="transmembrane region" description="Helical" evidence="9">
    <location>
        <begin position="12"/>
        <end position="39"/>
    </location>
</feature>
<dbReference type="RefSeq" id="WP_100002949.1">
    <property type="nucleotide sequence ID" value="NZ_CP017943.1"/>
</dbReference>
<gene>
    <name evidence="11" type="ORF">B5P45_11380</name>
</gene>
<keyword evidence="7 9" id="KW-0472">Membrane</keyword>
<keyword evidence="3" id="KW-1003">Cell membrane</keyword>
<feature type="transmembrane region" description="Helical" evidence="9">
    <location>
        <begin position="96"/>
        <end position="123"/>
    </location>
</feature>
<reference evidence="11 12" key="1">
    <citation type="journal article" date="2017" name="Int J Environ Stud">
        <title>Does the Miocene-Pliocene relict legume Oxytropis triphylla form nitrogen-fixing nodules with a combination of bacterial strains?</title>
        <authorList>
            <person name="Safronova V."/>
            <person name="Belimov A."/>
            <person name="Sazanova A."/>
            <person name="Kuznetsova I."/>
            <person name="Popova J."/>
            <person name="Andronov E."/>
            <person name="Verkhozina A."/>
            <person name="Tikhonovich I."/>
        </authorList>
    </citation>
    <scope>NUCLEOTIDE SEQUENCE [LARGE SCALE GENOMIC DNA]</scope>
    <source>
        <strain evidence="11 12">Tri-38</strain>
    </source>
</reference>
<protein>
    <recommendedName>
        <fullName evidence="9">TRAP transporter small permease protein</fullName>
    </recommendedName>
</protein>
<evidence type="ECO:0000256" key="4">
    <source>
        <dbReference type="ARBA" id="ARBA00022519"/>
    </source>
</evidence>
<dbReference type="Pfam" id="PF04290">
    <property type="entry name" value="DctQ"/>
    <property type="match status" value="1"/>
</dbReference>
<comment type="subunit">
    <text evidence="9">The complex comprises the extracytoplasmic solute receptor protein and the two transmembrane proteins.</text>
</comment>
<dbReference type="PANTHER" id="PTHR35011">
    <property type="entry name" value="2,3-DIKETO-L-GULONATE TRAP TRANSPORTER SMALL PERMEASE PROTEIN YIAM"/>
    <property type="match status" value="1"/>
</dbReference>
<keyword evidence="4 9" id="KW-0997">Cell inner membrane</keyword>
<evidence type="ECO:0000256" key="9">
    <source>
        <dbReference type="RuleBase" id="RU369079"/>
    </source>
</evidence>
<dbReference type="OrthoDB" id="7843639at2"/>
<dbReference type="InterPro" id="IPR007387">
    <property type="entry name" value="TRAP_DctQ"/>
</dbReference>
<comment type="similarity">
    <text evidence="8 9">Belongs to the TRAP transporter small permease family.</text>
</comment>
<dbReference type="AlphaFoldDB" id="A0A2N9VYB5"/>